<feature type="transmembrane region" description="Helical" evidence="2">
    <location>
        <begin position="6"/>
        <end position="28"/>
    </location>
</feature>
<keyword evidence="2" id="KW-1133">Transmembrane helix</keyword>
<proteinExistence type="predicted"/>
<name>A0A024UME2_9STRA</name>
<keyword evidence="2" id="KW-0472">Membrane</keyword>
<dbReference type="eggNOG" id="ENOG502S30J">
    <property type="taxonomic scope" value="Eukaryota"/>
</dbReference>
<dbReference type="OrthoDB" id="74608at2759"/>
<keyword evidence="2" id="KW-0812">Transmembrane</keyword>
<dbReference type="VEuPathDB" id="FungiDB:H310_03112"/>
<evidence type="ECO:0000256" key="2">
    <source>
        <dbReference type="SAM" id="Phobius"/>
    </source>
</evidence>
<accession>A0A024UME2</accession>
<dbReference type="RefSeq" id="XP_008865092.1">
    <property type="nucleotide sequence ID" value="XM_008866870.1"/>
</dbReference>
<protein>
    <submittedName>
        <fullName evidence="3">Uncharacterized protein</fullName>
    </submittedName>
</protein>
<evidence type="ECO:0000256" key="1">
    <source>
        <dbReference type="SAM" id="MobiDB-lite"/>
    </source>
</evidence>
<dbReference type="EMBL" id="KI913955">
    <property type="protein sequence ID" value="ETW07017.1"/>
    <property type="molecule type" value="Genomic_DNA"/>
</dbReference>
<dbReference type="GeneID" id="20080162"/>
<evidence type="ECO:0000313" key="3">
    <source>
        <dbReference type="EMBL" id="ETW07017.1"/>
    </source>
</evidence>
<dbReference type="AlphaFoldDB" id="A0A024UME2"/>
<feature type="region of interest" description="Disordered" evidence="1">
    <location>
        <begin position="198"/>
        <end position="225"/>
    </location>
</feature>
<gene>
    <name evidence="3" type="ORF">H310_03112</name>
</gene>
<sequence length="225" mass="24830">MANSTWWAIPAAVASVAVLAYALVQLTVEPESVKKKRHAMHLLNEVQTISDAVVVKLHALDDDVLSLQQCNPDEHDDAPNDVPLNSYYHFDSTGKKLKTKWDTYDVDAELNKLDEEETGAADVAAAKPSRSQVKPRPSTAVLLRKVGELEHEFEAVRRAILSIVESHSTALCSNRSSGCMRATSHGCAIDLGLLGHNSRRRRSSHRAQAVGRRHQRHIPGDARPH</sequence>
<reference evidence="3" key="1">
    <citation type="submission" date="2013-12" db="EMBL/GenBank/DDBJ databases">
        <title>The Genome Sequence of Aphanomyces invadans NJM9701.</title>
        <authorList>
            <consortium name="The Broad Institute Genomics Platform"/>
            <person name="Russ C."/>
            <person name="Tyler B."/>
            <person name="van West P."/>
            <person name="Dieguez-Uribeondo J."/>
            <person name="Young S.K."/>
            <person name="Zeng Q."/>
            <person name="Gargeya S."/>
            <person name="Fitzgerald M."/>
            <person name="Abouelleil A."/>
            <person name="Alvarado L."/>
            <person name="Chapman S.B."/>
            <person name="Gainer-Dewar J."/>
            <person name="Goldberg J."/>
            <person name="Griggs A."/>
            <person name="Gujja S."/>
            <person name="Hansen M."/>
            <person name="Howarth C."/>
            <person name="Imamovic A."/>
            <person name="Ireland A."/>
            <person name="Larimer J."/>
            <person name="McCowan C."/>
            <person name="Murphy C."/>
            <person name="Pearson M."/>
            <person name="Poon T.W."/>
            <person name="Priest M."/>
            <person name="Roberts A."/>
            <person name="Saif S."/>
            <person name="Shea T."/>
            <person name="Sykes S."/>
            <person name="Wortman J."/>
            <person name="Nusbaum C."/>
            <person name="Birren B."/>
        </authorList>
    </citation>
    <scope>NUCLEOTIDE SEQUENCE [LARGE SCALE GENOMIC DNA]</scope>
    <source>
        <strain evidence="3">NJM9701</strain>
    </source>
</reference>
<organism evidence="3">
    <name type="scientific">Aphanomyces invadans</name>
    <dbReference type="NCBI Taxonomy" id="157072"/>
    <lineage>
        <taxon>Eukaryota</taxon>
        <taxon>Sar</taxon>
        <taxon>Stramenopiles</taxon>
        <taxon>Oomycota</taxon>
        <taxon>Saprolegniomycetes</taxon>
        <taxon>Saprolegniales</taxon>
        <taxon>Verrucalvaceae</taxon>
        <taxon>Aphanomyces</taxon>
    </lineage>
</organism>
<feature type="compositionally biased region" description="Basic residues" evidence="1">
    <location>
        <begin position="198"/>
        <end position="217"/>
    </location>
</feature>